<protein>
    <recommendedName>
        <fullName evidence="3">Helix-turn-helix domain-containing protein</fullName>
    </recommendedName>
</protein>
<dbReference type="EMBL" id="FPJG01000006">
    <property type="protein sequence ID" value="SFW89666.1"/>
    <property type="molecule type" value="Genomic_DNA"/>
</dbReference>
<sequence>MCLSLKVAAHEHFRELVLLRRVRDRVDREPTLDIEALARGAGMTAAQLVHRFRQAYGQTPHAYQRAAHAVRDGRTPTFDRVLETR</sequence>
<proteinExistence type="predicted"/>
<dbReference type="SUPFAM" id="SSF46689">
    <property type="entry name" value="Homeodomain-like"/>
    <property type="match status" value="1"/>
</dbReference>
<dbReference type="AlphaFoldDB" id="A0A1K1SZB3"/>
<reference evidence="2" key="1">
    <citation type="submission" date="2016-11" db="EMBL/GenBank/DDBJ databases">
        <authorList>
            <person name="Varghese N."/>
            <person name="Submissions S."/>
        </authorList>
    </citation>
    <scope>NUCLEOTIDE SEQUENCE [LARGE SCALE GENOMIC DNA]</scope>
    <source>
        <strain evidence="2">DSM 44671</strain>
    </source>
</reference>
<name>A0A1K1SZB3_9PSEU</name>
<dbReference type="OrthoDB" id="3631840at2"/>
<gene>
    <name evidence="1" type="ORF">SAMN04489730_7307</name>
</gene>
<accession>A0A1K1SZB3</accession>
<evidence type="ECO:0000313" key="2">
    <source>
        <dbReference type="Proteomes" id="UP000182740"/>
    </source>
</evidence>
<dbReference type="STRING" id="546364.SAMN04489730_7307"/>
<dbReference type="Proteomes" id="UP000182740">
    <property type="component" value="Unassembled WGS sequence"/>
</dbReference>
<evidence type="ECO:0008006" key="3">
    <source>
        <dbReference type="Google" id="ProtNLM"/>
    </source>
</evidence>
<organism evidence="1 2">
    <name type="scientific">Amycolatopsis australiensis</name>
    <dbReference type="NCBI Taxonomy" id="546364"/>
    <lineage>
        <taxon>Bacteria</taxon>
        <taxon>Bacillati</taxon>
        <taxon>Actinomycetota</taxon>
        <taxon>Actinomycetes</taxon>
        <taxon>Pseudonocardiales</taxon>
        <taxon>Pseudonocardiaceae</taxon>
        <taxon>Amycolatopsis</taxon>
    </lineage>
</organism>
<dbReference type="InterPro" id="IPR009057">
    <property type="entry name" value="Homeodomain-like_sf"/>
</dbReference>
<dbReference type="RefSeq" id="WP_072480485.1">
    <property type="nucleotide sequence ID" value="NZ_FPJG01000006.1"/>
</dbReference>
<dbReference type="Gene3D" id="1.10.10.60">
    <property type="entry name" value="Homeodomain-like"/>
    <property type="match status" value="1"/>
</dbReference>
<evidence type="ECO:0000313" key="1">
    <source>
        <dbReference type="EMBL" id="SFW89666.1"/>
    </source>
</evidence>
<keyword evidence="2" id="KW-1185">Reference proteome</keyword>